<dbReference type="Pfam" id="PF13585">
    <property type="entry name" value="CHU_C"/>
    <property type="match status" value="1"/>
</dbReference>
<proteinExistence type="predicted"/>
<dbReference type="NCBIfam" id="TIGR04131">
    <property type="entry name" value="Bac_Flav_CTERM"/>
    <property type="match status" value="1"/>
</dbReference>
<gene>
    <name evidence="1" type="ORF">E2R66_16820</name>
</gene>
<dbReference type="EMBL" id="SOZE01000017">
    <property type="protein sequence ID" value="TFF36203.1"/>
    <property type="molecule type" value="Genomic_DNA"/>
</dbReference>
<dbReference type="OrthoDB" id="9765926at2"/>
<dbReference type="RefSeq" id="WP_133232614.1">
    <property type="nucleotide sequence ID" value="NZ_SOZE01000017.1"/>
</dbReference>
<sequence>MVPSATVDVKVISFADLRVSPDKAAYCKGDKASLSIKVAATDNYDISWQRDGAVVPDFANQAEIMTDIPGNYLAVVSSKAKPTCIKSSPIYSLVFHEPPIAKIAKTILTSLCDGEAVGLSVDNNGGTVLWSTGETTASIVVRHSGKYSVRVTSASGCTSEDNIDVLMQPNPVLDVPDTSVCTFTKSTVELTAPAGFAKYFWNGVEGSSTFSISVPQTVTLKVEDTNGCTATQNIIVGSNCPEVQMGNTFTPNNDGVNDTWTISGIGNDATVHLNIYNRNGQEVYKSLGYYIPWDGRYHGKLLPSAVYYYVLSARKGKQKLSGWVTILY</sequence>
<dbReference type="InterPro" id="IPR026341">
    <property type="entry name" value="T9SS_type_B"/>
</dbReference>
<reference evidence="1 2" key="1">
    <citation type="journal article" date="2017" name="Int. J. Syst. Evol. Microbiol.">
        <title>Mucilaginibacterpsychrotolerans sp. nov., isolated from peatlands.</title>
        <authorList>
            <person name="Deng Y."/>
            <person name="Shen L."/>
            <person name="Xu B."/>
            <person name="Liu Y."/>
            <person name="Gu Z."/>
            <person name="Liu H."/>
            <person name="Zhou Y."/>
        </authorList>
    </citation>
    <scope>NUCLEOTIDE SEQUENCE [LARGE SCALE GENOMIC DNA]</scope>
    <source>
        <strain evidence="1 2">NH7-4</strain>
    </source>
</reference>
<name>A0A4Y8SAU6_9SPHI</name>
<organism evidence="1 2">
    <name type="scientific">Mucilaginibacter psychrotolerans</name>
    <dbReference type="NCBI Taxonomy" id="1524096"/>
    <lineage>
        <taxon>Bacteria</taxon>
        <taxon>Pseudomonadati</taxon>
        <taxon>Bacteroidota</taxon>
        <taxon>Sphingobacteriia</taxon>
        <taxon>Sphingobacteriales</taxon>
        <taxon>Sphingobacteriaceae</taxon>
        <taxon>Mucilaginibacter</taxon>
    </lineage>
</organism>
<accession>A0A4Y8SAU6</accession>
<dbReference type="Proteomes" id="UP000297540">
    <property type="component" value="Unassembled WGS sequence"/>
</dbReference>
<protein>
    <submittedName>
        <fullName evidence="1">Gliding motility-associated C-terminal domain-containing protein</fullName>
    </submittedName>
</protein>
<evidence type="ECO:0000313" key="2">
    <source>
        <dbReference type="Proteomes" id="UP000297540"/>
    </source>
</evidence>
<evidence type="ECO:0000313" key="1">
    <source>
        <dbReference type="EMBL" id="TFF36203.1"/>
    </source>
</evidence>
<keyword evidence="2" id="KW-1185">Reference proteome</keyword>
<comment type="caution">
    <text evidence="1">The sequence shown here is derived from an EMBL/GenBank/DDBJ whole genome shotgun (WGS) entry which is preliminary data.</text>
</comment>
<dbReference type="AlphaFoldDB" id="A0A4Y8SAU6"/>